<dbReference type="Pfam" id="PF03729">
    <property type="entry name" value="DUF308"/>
    <property type="match status" value="1"/>
</dbReference>
<reference evidence="2 3" key="1">
    <citation type="submission" date="2023-07" db="EMBL/GenBank/DDBJ databases">
        <title>Genomic Encyclopedia of Type Strains, Phase IV (KMG-IV): sequencing the most valuable type-strain genomes for metagenomic binning, comparative biology and taxonomic classification.</title>
        <authorList>
            <person name="Goeker M."/>
        </authorList>
    </citation>
    <scope>NUCLEOTIDE SEQUENCE [LARGE SCALE GENOMIC DNA]</scope>
    <source>
        <strain evidence="2 3">B6-8</strain>
    </source>
</reference>
<accession>A0ABU0HCN0</accession>
<keyword evidence="1" id="KW-1133">Transmembrane helix</keyword>
<dbReference type="InterPro" id="IPR005325">
    <property type="entry name" value="DUF308_memb"/>
</dbReference>
<comment type="caution">
    <text evidence="2">The sequence shown here is derived from an EMBL/GenBank/DDBJ whole genome shotgun (WGS) entry which is preliminary data.</text>
</comment>
<feature type="transmembrane region" description="Helical" evidence="1">
    <location>
        <begin position="163"/>
        <end position="183"/>
    </location>
</feature>
<evidence type="ECO:0000313" key="2">
    <source>
        <dbReference type="EMBL" id="MDQ0440073.1"/>
    </source>
</evidence>
<name>A0ABU0HCN0_9HYPH</name>
<feature type="transmembrane region" description="Helical" evidence="1">
    <location>
        <begin position="132"/>
        <end position="151"/>
    </location>
</feature>
<feature type="transmembrane region" description="Helical" evidence="1">
    <location>
        <begin position="76"/>
        <end position="96"/>
    </location>
</feature>
<keyword evidence="1" id="KW-0472">Membrane</keyword>
<feature type="transmembrane region" description="Helical" evidence="1">
    <location>
        <begin position="21"/>
        <end position="40"/>
    </location>
</feature>
<gene>
    <name evidence="2" type="ORF">QO014_004486</name>
</gene>
<evidence type="ECO:0000256" key="1">
    <source>
        <dbReference type="SAM" id="Phobius"/>
    </source>
</evidence>
<dbReference type="RefSeq" id="WP_266350957.1">
    <property type="nucleotide sequence ID" value="NZ_JAPKNG010000007.1"/>
</dbReference>
<organism evidence="2 3">
    <name type="scientific">Kaistia dalseonensis</name>
    <dbReference type="NCBI Taxonomy" id="410840"/>
    <lineage>
        <taxon>Bacteria</taxon>
        <taxon>Pseudomonadati</taxon>
        <taxon>Pseudomonadota</taxon>
        <taxon>Alphaproteobacteria</taxon>
        <taxon>Hyphomicrobiales</taxon>
        <taxon>Kaistiaceae</taxon>
        <taxon>Kaistia</taxon>
    </lineage>
</organism>
<feature type="transmembrane region" description="Helical" evidence="1">
    <location>
        <begin position="102"/>
        <end position="120"/>
    </location>
</feature>
<sequence>MNRQTSLKPTALAASHWLRSYYFTRAGVSIAWVAAAFTVGRTMPPIAAALLVAYPAWDAVANLVDARRSGGLKANASQALNVAISGLTAVAVAVTLGQSLNAVLAVFGVWAILSGLFQLATGVRRWRDGGQWAMVLSGAQSALAGGFFIKRATDAGIPGTADIAPYAAFGAFYFLVSAVWLTVKLARNPNPSAQG</sequence>
<keyword evidence="1" id="KW-0812">Transmembrane</keyword>
<keyword evidence="3" id="KW-1185">Reference proteome</keyword>
<proteinExistence type="predicted"/>
<dbReference type="EMBL" id="JAUSVO010000007">
    <property type="protein sequence ID" value="MDQ0440073.1"/>
    <property type="molecule type" value="Genomic_DNA"/>
</dbReference>
<protein>
    <submittedName>
        <fullName evidence="2">Uncharacterized membrane protein HdeD (DUF308 family)</fullName>
    </submittedName>
</protein>
<feature type="transmembrane region" description="Helical" evidence="1">
    <location>
        <begin position="46"/>
        <end position="64"/>
    </location>
</feature>
<evidence type="ECO:0000313" key="3">
    <source>
        <dbReference type="Proteomes" id="UP001241603"/>
    </source>
</evidence>
<dbReference type="Proteomes" id="UP001241603">
    <property type="component" value="Unassembled WGS sequence"/>
</dbReference>